<gene>
    <name evidence="6" type="primary">bbvIM_1</name>
    <name evidence="6" type="ORF">DBV05_g10496</name>
</gene>
<dbReference type="InterPro" id="IPR029063">
    <property type="entry name" value="SAM-dependent_MTases_sf"/>
</dbReference>
<dbReference type="GO" id="GO:0005634">
    <property type="term" value="C:nucleus"/>
    <property type="evidence" value="ECO:0007669"/>
    <property type="project" value="TreeGrafter"/>
</dbReference>
<dbReference type="EMBL" id="VCHE01000121">
    <property type="protein sequence ID" value="KAB2570820.1"/>
    <property type="molecule type" value="Genomic_DNA"/>
</dbReference>
<protein>
    <recommendedName>
        <fullName evidence="1">DNA (cytosine-5-)-methyltransferase</fullName>
        <ecNumber evidence="1">2.1.1.37</ecNumber>
    </recommendedName>
</protein>
<dbReference type="Proteomes" id="UP000325902">
    <property type="component" value="Unassembled WGS sequence"/>
</dbReference>
<evidence type="ECO:0000256" key="2">
    <source>
        <dbReference type="ARBA" id="ARBA00022603"/>
    </source>
</evidence>
<dbReference type="InterPro" id="IPR050390">
    <property type="entry name" value="C5-Methyltransferase"/>
</dbReference>
<evidence type="ECO:0000313" key="6">
    <source>
        <dbReference type="EMBL" id="KAB2570820.1"/>
    </source>
</evidence>
<sequence length="668" mass="74313">MDYTARSVRSLSDAGHDIINIDDDDDDIPAVCSALDDFIIEDEDDNLSLRSASPELRPIEPTWRRNTAPRWPETYIDHCTLLSERAKNLGPTASTVRIGDTVEIHTQQPAGLVEDGDFMRVMKIIQNVYSGAIKLRGLICRRNKFFAPMLDPKLNEVSIVTTIDTDDPRPYHIQGLEEISLDEAFRKRRLKVTNAPFPKLSYRDHSPFASRGPDGKKIKKIVEDNDVLVCRYFFAKVYGKGERNSARRIPYQGILQHITPMEADDGGKILTGRSAEHVDLTDNADDGDIILMEPTRSLPHGPNRERQYTFGDAFQGGGGASCAAKLAGLKVVWGFDHDKAAVDTAALNFPRARIFQCEAADFPAAAARFNARCDIVHISLPCQPFSNANTNPNAIKDEINTTCVFAVTGIIRTARPRIITLEEADGLLTREKHKYWFGKLLALIREEGYSVKWAIHNTLEYDISQPRKRLVLIAAAPGIPLPNMPKSTRGRPGSNLPAYLTAREAIGNIPRSATHHNPHLASRTDGVPWDPDRPFKSTILTKNSLCHWDGRRKLTLRELAGIQGFPHTYEFTGTKTAIEKQIGNAVPPPWFKLVFEECIKVLRKVDRIQGRGGRADPRSEGNDDEVNMFRAASRTLSPAPPISSQASGSSIENAIFIDSDGKNIIEID</sequence>
<name>A0A5N5CZK5_9PEZI</name>
<dbReference type="PROSITE" id="PS51679">
    <property type="entry name" value="SAM_MT_C5"/>
    <property type="match status" value="1"/>
</dbReference>
<feature type="active site" evidence="5">
    <location>
        <position position="382"/>
    </location>
</feature>
<comment type="similarity">
    <text evidence="5">Belongs to the class I-like SAM-binding methyltransferase superfamily. C5-methyltransferase family.</text>
</comment>
<proteinExistence type="inferred from homology"/>
<keyword evidence="4 5" id="KW-0949">S-adenosyl-L-methionine</keyword>
<keyword evidence="2 5" id="KW-0489">Methyltransferase</keyword>
<evidence type="ECO:0000256" key="5">
    <source>
        <dbReference type="PROSITE-ProRule" id="PRU01016"/>
    </source>
</evidence>
<dbReference type="SUPFAM" id="SSF53335">
    <property type="entry name" value="S-adenosyl-L-methionine-dependent methyltransferases"/>
    <property type="match status" value="1"/>
</dbReference>
<evidence type="ECO:0000256" key="1">
    <source>
        <dbReference type="ARBA" id="ARBA00011975"/>
    </source>
</evidence>
<dbReference type="EC" id="2.1.1.37" evidence="1"/>
<dbReference type="PANTHER" id="PTHR10629:SF52">
    <property type="entry name" value="DNA (CYTOSINE-5)-METHYLTRANSFERASE 1"/>
    <property type="match status" value="1"/>
</dbReference>
<evidence type="ECO:0000313" key="7">
    <source>
        <dbReference type="Proteomes" id="UP000325902"/>
    </source>
</evidence>
<accession>A0A5N5CZK5</accession>
<keyword evidence="3 5" id="KW-0808">Transferase</keyword>
<dbReference type="GO" id="GO:0032259">
    <property type="term" value="P:methylation"/>
    <property type="evidence" value="ECO:0007669"/>
    <property type="project" value="UniProtKB-KW"/>
</dbReference>
<evidence type="ECO:0000256" key="3">
    <source>
        <dbReference type="ARBA" id="ARBA00022679"/>
    </source>
</evidence>
<dbReference type="GO" id="GO:0044027">
    <property type="term" value="P:negative regulation of gene expression via chromosomal CpG island methylation"/>
    <property type="evidence" value="ECO:0007669"/>
    <property type="project" value="TreeGrafter"/>
</dbReference>
<dbReference type="Gene3D" id="3.90.120.10">
    <property type="entry name" value="DNA Methylase, subunit A, domain 2"/>
    <property type="match status" value="1"/>
</dbReference>
<organism evidence="6 7">
    <name type="scientific">Lasiodiplodia theobromae</name>
    <dbReference type="NCBI Taxonomy" id="45133"/>
    <lineage>
        <taxon>Eukaryota</taxon>
        <taxon>Fungi</taxon>
        <taxon>Dikarya</taxon>
        <taxon>Ascomycota</taxon>
        <taxon>Pezizomycotina</taxon>
        <taxon>Dothideomycetes</taxon>
        <taxon>Dothideomycetes incertae sedis</taxon>
        <taxon>Botryosphaeriales</taxon>
        <taxon>Botryosphaeriaceae</taxon>
        <taxon>Lasiodiplodia</taxon>
    </lineage>
</organism>
<comment type="caution">
    <text evidence="6">The sequence shown here is derived from an EMBL/GenBank/DDBJ whole genome shotgun (WGS) entry which is preliminary data.</text>
</comment>
<keyword evidence="7" id="KW-1185">Reference proteome</keyword>
<dbReference type="OrthoDB" id="414133at2759"/>
<dbReference type="AlphaFoldDB" id="A0A5N5CZK5"/>
<dbReference type="PANTHER" id="PTHR10629">
    <property type="entry name" value="CYTOSINE-SPECIFIC METHYLTRANSFERASE"/>
    <property type="match status" value="1"/>
</dbReference>
<evidence type="ECO:0000256" key="4">
    <source>
        <dbReference type="ARBA" id="ARBA00022691"/>
    </source>
</evidence>
<dbReference type="InterPro" id="IPR001525">
    <property type="entry name" value="C5_MeTfrase"/>
</dbReference>
<dbReference type="GO" id="GO:0003886">
    <property type="term" value="F:DNA (cytosine-5-)-methyltransferase activity"/>
    <property type="evidence" value="ECO:0007669"/>
    <property type="project" value="UniProtKB-EC"/>
</dbReference>
<dbReference type="GO" id="GO:0003677">
    <property type="term" value="F:DNA binding"/>
    <property type="evidence" value="ECO:0007669"/>
    <property type="project" value="TreeGrafter"/>
</dbReference>
<dbReference type="Gene3D" id="3.40.50.150">
    <property type="entry name" value="Vaccinia Virus protein VP39"/>
    <property type="match status" value="1"/>
</dbReference>
<dbReference type="Pfam" id="PF00145">
    <property type="entry name" value="DNA_methylase"/>
    <property type="match status" value="2"/>
</dbReference>
<reference evidence="6 7" key="1">
    <citation type="journal article" date="2019" name="Sci. Rep.">
        <title>A multi-omics analysis of the grapevine pathogen Lasiodiplodia theobromae reveals that temperature affects the expression of virulence- and pathogenicity-related genes.</title>
        <authorList>
            <person name="Felix C."/>
            <person name="Meneses R."/>
            <person name="Goncalves M.F.M."/>
            <person name="Tilleman L."/>
            <person name="Duarte A.S."/>
            <person name="Jorrin-Novo J.V."/>
            <person name="Van de Peer Y."/>
            <person name="Deforce D."/>
            <person name="Van Nieuwerburgh F."/>
            <person name="Esteves A.C."/>
            <person name="Alves A."/>
        </authorList>
    </citation>
    <scope>NUCLEOTIDE SEQUENCE [LARGE SCALE GENOMIC DNA]</scope>
    <source>
        <strain evidence="6 7">LA-SOL3</strain>
    </source>
</reference>